<dbReference type="GO" id="GO:0015074">
    <property type="term" value="P:DNA integration"/>
    <property type="evidence" value="ECO:0007669"/>
    <property type="project" value="InterPro"/>
</dbReference>
<dbReference type="InterPro" id="IPR044068">
    <property type="entry name" value="CB"/>
</dbReference>
<evidence type="ECO:0000313" key="5">
    <source>
        <dbReference type="EMBL" id="KPJ64393.1"/>
    </source>
</evidence>
<name>A0A0S7XQS5_UNCSA</name>
<dbReference type="GO" id="GO:0003677">
    <property type="term" value="F:DNA binding"/>
    <property type="evidence" value="ECO:0007669"/>
    <property type="project" value="UniProtKB-UniRule"/>
</dbReference>
<dbReference type="InterPro" id="IPR011010">
    <property type="entry name" value="DNA_brk_join_enz"/>
</dbReference>
<dbReference type="PROSITE" id="PS51900">
    <property type="entry name" value="CB"/>
    <property type="match status" value="1"/>
</dbReference>
<evidence type="ECO:0000259" key="4">
    <source>
        <dbReference type="PROSITE" id="PS51900"/>
    </source>
</evidence>
<evidence type="ECO:0000256" key="2">
    <source>
        <dbReference type="ARBA" id="ARBA00023172"/>
    </source>
</evidence>
<dbReference type="InterPro" id="IPR025269">
    <property type="entry name" value="SAM-like_dom"/>
</dbReference>
<dbReference type="GO" id="GO:0006310">
    <property type="term" value="P:DNA recombination"/>
    <property type="evidence" value="ECO:0007669"/>
    <property type="project" value="UniProtKB-KW"/>
</dbReference>
<dbReference type="PANTHER" id="PTHR30349">
    <property type="entry name" value="PHAGE INTEGRASE-RELATED"/>
    <property type="match status" value="1"/>
</dbReference>
<proteinExistence type="predicted"/>
<sequence length="467" mass="54039">MDEHSNILNAKSTGQTAKAAAENWAYEQLRRRQTKSFVNMEAKEVVDGAIREGKIEPSKREFWEKKFRENPISVKEIIRNLPVGFQFGKDETEISFGEYARDWWIWGKCEYIKRKLARHKSVSPGYADAMRSYLNHHILPYFKDKGLHQITTAMVEDWLFSLTKKTGRTGANLSATTANYCLTALRIMFNEAVKRGYLKVNSVLSIEPLGESPKTKGILTIDEVRNLFRDDGIEETWNGELPFFTINLLAASTGMRMGECLALKVGKVFKEHLSVHHSWSRRYGLKEPKSSSYRNIPIPRKTSAYLHELIRMSPYQEPEDLVFFGENNSIPIYQKIVLKHLYMAFERIGISSEERKTEHNLPQLEALLQYLFQGTYTRFKIAEIDRTPNGRDDRPLHTLFYRGFQGCDGNTGGILRLRLPSNKKAIFVSIVKDKIRKIVSYFKEGRRALKKKRSEEMAKDEKITSFL</sequence>
<keyword evidence="2" id="KW-0233">DNA recombination</keyword>
<reference evidence="5 6" key="1">
    <citation type="journal article" date="2015" name="Microbiome">
        <title>Genomic resolution of linkages in carbon, nitrogen, and sulfur cycling among widespread estuary sediment bacteria.</title>
        <authorList>
            <person name="Baker B.J."/>
            <person name="Lazar C.S."/>
            <person name="Teske A.P."/>
            <person name="Dick G.J."/>
        </authorList>
    </citation>
    <scope>NUCLEOTIDE SEQUENCE [LARGE SCALE GENOMIC DNA]</scope>
    <source>
        <strain evidence="5">DG_54_3</strain>
    </source>
</reference>
<dbReference type="SUPFAM" id="SSF56349">
    <property type="entry name" value="DNA breaking-rejoining enzymes"/>
    <property type="match status" value="1"/>
</dbReference>
<dbReference type="AlphaFoldDB" id="A0A0S7XQS5"/>
<dbReference type="PANTHER" id="PTHR30349:SF64">
    <property type="entry name" value="PROPHAGE INTEGRASE INTD-RELATED"/>
    <property type="match status" value="1"/>
</dbReference>
<evidence type="ECO:0000256" key="1">
    <source>
        <dbReference type="ARBA" id="ARBA00023125"/>
    </source>
</evidence>
<dbReference type="InterPro" id="IPR013762">
    <property type="entry name" value="Integrase-like_cat_sf"/>
</dbReference>
<dbReference type="InterPro" id="IPR010998">
    <property type="entry name" value="Integrase_recombinase_N"/>
</dbReference>
<dbReference type="Pfam" id="PF13102">
    <property type="entry name" value="Phage_int_SAM_5"/>
    <property type="match status" value="1"/>
</dbReference>
<organism evidence="5 6">
    <name type="scientific">candidate division WOR-1 bacterium DG_54_3</name>
    <dbReference type="NCBI Taxonomy" id="1703775"/>
    <lineage>
        <taxon>Bacteria</taxon>
        <taxon>Bacillati</taxon>
        <taxon>Saganbacteria</taxon>
    </lineage>
</organism>
<dbReference type="EMBL" id="LIZX01000185">
    <property type="protein sequence ID" value="KPJ64393.1"/>
    <property type="molecule type" value="Genomic_DNA"/>
</dbReference>
<feature type="domain" description="Core-binding (CB)" evidence="4">
    <location>
        <begin position="94"/>
        <end position="193"/>
    </location>
</feature>
<accession>A0A0S7XQS5</accession>
<evidence type="ECO:0000313" key="6">
    <source>
        <dbReference type="Proteomes" id="UP000051861"/>
    </source>
</evidence>
<dbReference type="Gene3D" id="1.10.150.130">
    <property type="match status" value="1"/>
</dbReference>
<evidence type="ECO:0000256" key="3">
    <source>
        <dbReference type="PROSITE-ProRule" id="PRU01248"/>
    </source>
</evidence>
<protein>
    <recommendedName>
        <fullName evidence="4">Core-binding (CB) domain-containing protein</fullName>
    </recommendedName>
</protein>
<comment type="caution">
    <text evidence="5">The sequence shown here is derived from an EMBL/GenBank/DDBJ whole genome shotgun (WGS) entry which is preliminary data.</text>
</comment>
<gene>
    <name evidence="5" type="ORF">AMJ44_12910</name>
</gene>
<dbReference type="Proteomes" id="UP000051861">
    <property type="component" value="Unassembled WGS sequence"/>
</dbReference>
<keyword evidence="1 3" id="KW-0238">DNA-binding</keyword>
<dbReference type="InterPro" id="IPR050090">
    <property type="entry name" value="Tyrosine_recombinase_XerCD"/>
</dbReference>
<dbReference type="Gene3D" id="1.10.443.10">
    <property type="entry name" value="Intergrase catalytic core"/>
    <property type="match status" value="1"/>
</dbReference>